<evidence type="ECO:0000313" key="2">
    <source>
        <dbReference type="Proteomes" id="UP000225706"/>
    </source>
</evidence>
<accession>A0A2B4RSR1</accession>
<comment type="caution">
    <text evidence="1">The sequence shown here is derived from an EMBL/GenBank/DDBJ whole genome shotgun (WGS) entry which is preliminary data.</text>
</comment>
<reference evidence="2" key="1">
    <citation type="journal article" date="2017" name="bioRxiv">
        <title>Comparative analysis of the genomes of Stylophora pistillata and Acropora digitifera provides evidence for extensive differences between species of corals.</title>
        <authorList>
            <person name="Voolstra C.R."/>
            <person name="Li Y."/>
            <person name="Liew Y.J."/>
            <person name="Baumgarten S."/>
            <person name="Zoccola D."/>
            <person name="Flot J.-F."/>
            <person name="Tambutte S."/>
            <person name="Allemand D."/>
            <person name="Aranda M."/>
        </authorList>
    </citation>
    <scope>NUCLEOTIDE SEQUENCE [LARGE SCALE GENOMIC DNA]</scope>
</reference>
<protein>
    <submittedName>
        <fullName evidence="1">Uncharacterized protein</fullName>
    </submittedName>
</protein>
<organism evidence="1 2">
    <name type="scientific">Stylophora pistillata</name>
    <name type="common">Smooth cauliflower coral</name>
    <dbReference type="NCBI Taxonomy" id="50429"/>
    <lineage>
        <taxon>Eukaryota</taxon>
        <taxon>Metazoa</taxon>
        <taxon>Cnidaria</taxon>
        <taxon>Anthozoa</taxon>
        <taxon>Hexacorallia</taxon>
        <taxon>Scleractinia</taxon>
        <taxon>Astrocoeniina</taxon>
        <taxon>Pocilloporidae</taxon>
        <taxon>Stylophora</taxon>
    </lineage>
</organism>
<keyword evidence="2" id="KW-1185">Reference proteome</keyword>
<proteinExistence type="predicted"/>
<name>A0A2B4RSR1_STYPI</name>
<dbReference type="EMBL" id="LSMT01000309">
    <property type="protein sequence ID" value="PFX20641.1"/>
    <property type="molecule type" value="Genomic_DNA"/>
</dbReference>
<dbReference type="AlphaFoldDB" id="A0A2B4RSR1"/>
<dbReference type="Proteomes" id="UP000225706">
    <property type="component" value="Unassembled WGS sequence"/>
</dbReference>
<gene>
    <name evidence="1" type="ORF">AWC38_SpisGene14899</name>
</gene>
<sequence length="173" mass="19440">MRLAITNWNLQLPVVRLYIKLVGDGHRQIYRGCISIALHVTHDIQASLCDDSHILAYLLSCRICAFVLALCPTLDTYVTCLCPSGDVRPYGPTGLLFLLGLGENRACGDNRLGTNEVNPTWPRLVLVKWNGNKIGPRQGITQSGKFFCEDTWNKTARRAKRKRLNGRRFLPTS</sequence>
<evidence type="ECO:0000313" key="1">
    <source>
        <dbReference type="EMBL" id="PFX20641.1"/>
    </source>
</evidence>